<name>A0ABP0RGV5_9DINO</name>
<keyword evidence="3" id="KW-1185">Reference proteome</keyword>
<dbReference type="Proteomes" id="UP001642484">
    <property type="component" value="Unassembled WGS sequence"/>
</dbReference>
<comment type="caution">
    <text evidence="2">The sequence shown here is derived from an EMBL/GenBank/DDBJ whole genome shotgun (WGS) entry which is preliminary data.</text>
</comment>
<accession>A0ABP0RGV5</accession>
<feature type="compositionally biased region" description="Low complexity" evidence="1">
    <location>
        <begin position="267"/>
        <end position="279"/>
    </location>
</feature>
<sequence length="395" mass="44619">MSSGSEDNWQRVVALGRLARNYLRRYRDVAPVAGLLYALWQRRKWQHQAELAAAAVREGRFMEQCTFLLVNLDGLKKGADFSSTISVQTLFTRTLRSLMFDNEKMVELVSQAAEKASPSAPLLELGGDGWLVMANINACCTYGHVAAACGNSVNVVQFLYGLVNDRTTTNRQQLRVYVIREKDRDMQNLPERLELDLRRSSFKSAWPGLHISRQARFSVLQSMAASYTAPPPGFRLRNALSMTTGLPSAMGRTWMTFPAKAEKGRPRTVGARTRTTRTPEGPWPRSGEDEDEAMDLENFDQQLKKQDPYGRWVNANREVRKWEERLSTVQGDFYNPSVADFVMQKQNPSRKKTLYDKLKDIKNSEDACTKVLRADRLEGCSRSMMAVATGCGPGR</sequence>
<evidence type="ECO:0000313" key="3">
    <source>
        <dbReference type="Proteomes" id="UP001642484"/>
    </source>
</evidence>
<gene>
    <name evidence="2" type="ORF">CCMP2556_LOCUS46632</name>
</gene>
<dbReference type="EMBL" id="CAXAMN010025806">
    <property type="protein sequence ID" value="CAK9098411.1"/>
    <property type="molecule type" value="Genomic_DNA"/>
</dbReference>
<organism evidence="2 3">
    <name type="scientific">Durusdinium trenchii</name>
    <dbReference type="NCBI Taxonomy" id="1381693"/>
    <lineage>
        <taxon>Eukaryota</taxon>
        <taxon>Sar</taxon>
        <taxon>Alveolata</taxon>
        <taxon>Dinophyceae</taxon>
        <taxon>Suessiales</taxon>
        <taxon>Symbiodiniaceae</taxon>
        <taxon>Durusdinium</taxon>
    </lineage>
</organism>
<evidence type="ECO:0000256" key="1">
    <source>
        <dbReference type="SAM" id="MobiDB-lite"/>
    </source>
</evidence>
<evidence type="ECO:0000313" key="2">
    <source>
        <dbReference type="EMBL" id="CAK9098411.1"/>
    </source>
</evidence>
<protein>
    <submittedName>
        <fullName evidence="2">Uncharacterized protein</fullName>
    </submittedName>
</protein>
<feature type="region of interest" description="Disordered" evidence="1">
    <location>
        <begin position="261"/>
        <end position="290"/>
    </location>
</feature>
<reference evidence="2 3" key="1">
    <citation type="submission" date="2024-02" db="EMBL/GenBank/DDBJ databases">
        <authorList>
            <person name="Chen Y."/>
            <person name="Shah S."/>
            <person name="Dougan E. K."/>
            <person name="Thang M."/>
            <person name="Chan C."/>
        </authorList>
    </citation>
    <scope>NUCLEOTIDE SEQUENCE [LARGE SCALE GENOMIC DNA]</scope>
</reference>
<proteinExistence type="predicted"/>